<dbReference type="PANTHER" id="PTHR30250">
    <property type="entry name" value="PST FAMILY PREDICTED COLANIC ACID TRANSPORTER"/>
    <property type="match status" value="1"/>
</dbReference>
<feature type="transmembrane region" description="Helical" evidence="6">
    <location>
        <begin position="215"/>
        <end position="236"/>
    </location>
</feature>
<dbReference type="PANTHER" id="PTHR30250:SF26">
    <property type="entry name" value="PSMA PROTEIN"/>
    <property type="match status" value="1"/>
</dbReference>
<organism evidence="7">
    <name type="scientific">Acinetobacter baumannii</name>
    <dbReference type="NCBI Taxonomy" id="470"/>
    <lineage>
        <taxon>Bacteria</taxon>
        <taxon>Pseudomonadati</taxon>
        <taxon>Pseudomonadota</taxon>
        <taxon>Gammaproteobacteria</taxon>
        <taxon>Moraxellales</taxon>
        <taxon>Moraxellaceae</taxon>
        <taxon>Acinetobacter</taxon>
        <taxon>Acinetobacter calcoaceticus/baumannii complex</taxon>
    </lineage>
</organism>
<feature type="transmembrane region" description="Helical" evidence="6">
    <location>
        <begin position="256"/>
        <end position="277"/>
    </location>
</feature>
<feature type="transmembrane region" description="Helical" evidence="6">
    <location>
        <begin position="370"/>
        <end position="388"/>
    </location>
</feature>
<gene>
    <name evidence="7" type="primary">wzx</name>
</gene>
<accession>A0A334FKS0</accession>
<evidence type="ECO:0000256" key="2">
    <source>
        <dbReference type="ARBA" id="ARBA00022475"/>
    </source>
</evidence>
<keyword evidence="4 6" id="KW-1133">Transmembrane helix</keyword>
<feature type="transmembrane region" description="Helical" evidence="6">
    <location>
        <begin position="30"/>
        <end position="50"/>
    </location>
</feature>
<evidence type="ECO:0000256" key="4">
    <source>
        <dbReference type="ARBA" id="ARBA00022989"/>
    </source>
</evidence>
<dbReference type="Pfam" id="PF01943">
    <property type="entry name" value="Polysacc_synt"/>
    <property type="match status" value="1"/>
</dbReference>
<sequence>MASYISQIYIVAISILILPLYVKYMGAEAYGLVGFFAMIQALFGLLDFGLTPTISRQTALYNTGVETALKYRQLFRALSIIFIGVAIVGVITLFLSNQYIATHWLKLEKLPLTDVMFCLQIMSVCVGLRWMTGLYRGVISGFEYIAWLSSVNTLIATLRFVGVFAYMYFYGFTIKNFFVFQFFVAFLEFILLFFKQKKLLPVLEEKQNIGWSMKPVKPILLFALTIAFTSSIWILITQLDKFVLSGILTLSDYGYFTLAVLVGGGIMQISSPISGAIMPRMASLYAAGDHEQLKTVYLNATQFIAVICVTAGIVLAVLAKQVLYAWTGDSVLANQTAPILTLYALGNAALALTAFPYYLQYAKGNLKFHLIGNIILLLALIPTIVFAAKKYGAIGAGWVWFLTHSIYLVCWVFYVHSKIFPGINKEWYQKFIYIVLIVSGISVSLVKIFNFSSNRFVLFGQILLISLVCLIVASSCSSQIRQKIKSRIVNLK</sequence>
<dbReference type="GO" id="GO:0005886">
    <property type="term" value="C:plasma membrane"/>
    <property type="evidence" value="ECO:0007669"/>
    <property type="project" value="UniProtKB-SubCell"/>
</dbReference>
<evidence type="ECO:0000256" key="1">
    <source>
        <dbReference type="ARBA" id="ARBA00004651"/>
    </source>
</evidence>
<keyword evidence="3 6" id="KW-0812">Transmembrane</keyword>
<feature type="transmembrane region" description="Helical" evidence="6">
    <location>
        <begin position="112"/>
        <end position="132"/>
    </location>
</feature>
<feature type="transmembrane region" description="Helical" evidence="6">
    <location>
        <begin position="427"/>
        <end position="450"/>
    </location>
</feature>
<feature type="transmembrane region" description="Helical" evidence="6">
    <location>
        <begin position="144"/>
        <end position="171"/>
    </location>
</feature>
<dbReference type="InterPro" id="IPR050833">
    <property type="entry name" value="Poly_Biosynth_Transport"/>
</dbReference>
<reference evidence="7" key="1">
    <citation type="submission" date="2017-01" db="EMBL/GenBank/DDBJ databases">
        <title>Acinetobacter baumannii KL57 capsule biosynthesis gene cluster.</title>
        <authorList>
            <person name="Kenyon J.J."/>
            <person name="Holt K.E."/>
            <person name="Baker S."/>
            <person name="Hall R.M."/>
        </authorList>
    </citation>
    <scope>NUCLEOTIDE SEQUENCE</scope>
    <source>
        <strain evidence="7">BAL_212</strain>
    </source>
</reference>
<dbReference type="EMBL" id="KY434631">
    <property type="protein sequence ID" value="ARR95885.1"/>
    <property type="molecule type" value="Genomic_DNA"/>
</dbReference>
<protein>
    <submittedName>
        <fullName evidence="7">Wzx</fullName>
    </submittedName>
</protein>
<evidence type="ECO:0000256" key="5">
    <source>
        <dbReference type="ARBA" id="ARBA00023136"/>
    </source>
</evidence>
<proteinExistence type="predicted"/>
<name>A0A334FKS0_ACIBA</name>
<feature type="transmembrane region" description="Helical" evidence="6">
    <location>
        <begin position="7"/>
        <end position="24"/>
    </location>
</feature>
<comment type="subcellular location">
    <subcellularLocation>
        <location evidence="1">Cell membrane</location>
        <topology evidence="1">Multi-pass membrane protein</topology>
    </subcellularLocation>
</comment>
<dbReference type="InterPro" id="IPR002797">
    <property type="entry name" value="Polysacc_synth"/>
</dbReference>
<evidence type="ECO:0000256" key="6">
    <source>
        <dbReference type="SAM" id="Phobius"/>
    </source>
</evidence>
<evidence type="ECO:0000256" key="3">
    <source>
        <dbReference type="ARBA" id="ARBA00022692"/>
    </source>
</evidence>
<feature type="transmembrane region" description="Helical" evidence="6">
    <location>
        <begin position="77"/>
        <end position="100"/>
    </location>
</feature>
<feature type="transmembrane region" description="Helical" evidence="6">
    <location>
        <begin position="297"/>
        <end position="319"/>
    </location>
</feature>
<feature type="transmembrane region" description="Helical" evidence="6">
    <location>
        <begin position="456"/>
        <end position="477"/>
    </location>
</feature>
<dbReference type="AlphaFoldDB" id="A0A334FKS0"/>
<keyword evidence="5 6" id="KW-0472">Membrane</keyword>
<feature type="transmembrane region" description="Helical" evidence="6">
    <location>
        <begin position="394"/>
        <end position="415"/>
    </location>
</feature>
<feature type="transmembrane region" description="Helical" evidence="6">
    <location>
        <begin position="339"/>
        <end position="358"/>
    </location>
</feature>
<feature type="transmembrane region" description="Helical" evidence="6">
    <location>
        <begin position="177"/>
        <end position="194"/>
    </location>
</feature>
<evidence type="ECO:0000313" key="7">
    <source>
        <dbReference type="EMBL" id="ARR95885.1"/>
    </source>
</evidence>
<keyword evidence="2" id="KW-1003">Cell membrane</keyword>